<name>A0ABU6JEM5_9BURK</name>
<evidence type="ECO:0000259" key="1">
    <source>
        <dbReference type="Pfam" id="PF01869"/>
    </source>
</evidence>
<gene>
    <name evidence="2" type="ORF">RY831_23315</name>
</gene>
<dbReference type="PANTHER" id="PTHR43190">
    <property type="entry name" value="N-ACETYL-D-GLUCOSAMINE KINASE"/>
    <property type="match status" value="1"/>
</dbReference>
<dbReference type="SUPFAM" id="SSF53067">
    <property type="entry name" value="Actin-like ATPase domain"/>
    <property type="match status" value="2"/>
</dbReference>
<evidence type="ECO:0000313" key="3">
    <source>
        <dbReference type="Proteomes" id="UP001352263"/>
    </source>
</evidence>
<dbReference type="CDD" id="cd24082">
    <property type="entry name" value="ASKHA_NBD_GspK-like"/>
    <property type="match status" value="1"/>
</dbReference>
<keyword evidence="3" id="KW-1185">Reference proteome</keyword>
<dbReference type="EMBL" id="JAWIIV010000025">
    <property type="protein sequence ID" value="MEC4722102.1"/>
    <property type="molecule type" value="Genomic_DNA"/>
</dbReference>
<protein>
    <submittedName>
        <fullName evidence="2">BadF/BadG/BcrA/BcrD ATPase family protein</fullName>
    </submittedName>
</protein>
<dbReference type="Gene3D" id="3.30.420.40">
    <property type="match status" value="2"/>
</dbReference>
<dbReference type="Proteomes" id="UP001352263">
    <property type="component" value="Unassembled WGS sequence"/>
</dbReference>
<dbReference type="RefSeq" id="WP_326508782.1">
    <property type="nucleotide sequence ID" value="NZ_JAWIIV010000025.1"/>
</dbReference>
<dbReference type="InterPro" id="IPR043129">
    <property type="entry name" value="ATPase_NBD"/>
</dbReference>
<reference evidence="2 3" key="1">
    <citation type="submission" date="2023-10" db="EMBL/GenBank/DDBJ databases">
        <title>Noviherbaspirillum sp. CPCC 100848 genome assembly.</title>
        <authorList>
            <person name="Li X.Y."/>
            <person name="Fang X.M."/>
        </authorList>
    </citation>
    <scope>NUCLEOTIDE SEQUENCE [LARGE SCALE GENOMIC DNA]</scope>
    <source>
        <strain evidence="2 3">CPCC 100848</strain>
    </source>
</reference>
<dbReference type="PANTHER" id="PTHR43190:SF3">
    <property type="entry name" value="N-ACETYL-D-GLUCOSAMINE KINASE"/>
    <property type="match status" value="1"/>
</dbReference>
<dbReference type="Pfam" id="PF01869">
    <property type="entry name" value="BcrAD_BadFG"/>
    <property type="match status" value="1"/>
</dbReference>
<evidence type="ECO:0000313" key="2">
    <source>
        <dbReference type="EMBL" id="MEC4722102.1"/>
    </source>
</evidence>
<organism evidence="2 3">
    <name type="scientific">Noviherbaspirillum album</name>
    <dbReference type="NCBI Taxonomy" id="3080276"/>
    <lineage>
        <taxon>Bacteria</taxon>
        <taxon>Pseudomonadati</taxon>
        <taxon>Pseudomonadota</taxon>
        <taxon>Betaproteobacteria</taxon>
        <taxon>Burkholderiales</taxon>
        <taxon>Oxalobacteraceae</taxon>
        <taxon>Noviherbaspirillum</taxon>
    </lineage>
</organism>
<accession>A0ABU6JEM5</accession>
<feature type="domain" description="ATPase BadF/BadG/BcrA/BcrD type" evidence="1">
    <location>
        <begin position="18"/>
        <end position="273"/>
    </location>
</feature>
<comment type="caution">
    <text evidence="2">The sequence shown here is derived from an EMBL/GenBank/DDBJ whole genome shotgun (WGS) entry which is preliminary data.</text>
</comment>
<dbReference type="InterPro" id="IPR002731">
    <property type="entry name" value="ATPase_BadF"/>
</dbReference>
<proteinExistence type="predicted"/>
<sequence>MIDVKLGDSTVHDSQYLLGIDGGGTGCRARLTDFAGKVLGEGVSGPANLALGLPIALESVMTATREALTNAQLGEKDLKSVHAGFGMAAGNVPKHRQAFERAALPFLSVSVRSDAETACLGAHAGQEGGILILGTGSQGVVHRNGTFTTVGGWGFALSDAGSGAILGRAAVRRAFLAHEGIESHSALTECIMTRFNSDLSTMLEWAESARPADWAEFARWVFQYSDSGDAIALELVRENASGAERMLQRLLTLGAERIALMGGLARAIRPYLSTDFDDALVKPMGDAMDGALILARQAAGLRTLRSEEFS</sequence>
<dbReference type="InterPro" id="IPR052519">
    <property type="entry name" value="Euk-type_GlcNAc_Kinase"/>
</dbReference>